<dbReference type="Proteomes" id="UP000622552">
    <property type="component" value="Unassembled WGS sequence"/>
</dbReference>
<reference evidence="2" key="1">
    <citation type="submission" date="2020-11" db="EMBL/GenBank/DDBJ databases">
        <title>Sequencing the genomes of 1000 actinobacteria strains.</title>
        <authorList>
            <person name="Klenk H.-P."/>
        </authorList>
    </citation>
    <scope>NUCLEOTIDE SEQUENCE</scope>
    <source>
        <strain evidence="2">DSM 45356</strain>
    </source>
</reference>
<gene>
    <name evidence="2" type="ORF">IW245_006668</name>
</gene>
<evidence type="ECO:0000313" key="3">
    <source>
        <dbReference type="Proteomes" id="UP000622552"/>
    </source>
</evidence>
<organism evidence="2 3">
    <name type="scientific">Longispora fulva</name>
    <dbReference type="NCBI Taxonomy" id="619741"/>
    <lineage>
        <taxon>Bacteria</taxon>
        <taxon>Bacillati</taxon>
        <taxon>Actinomycetota</taxon>
        <taxon>Actinomycetes</taxon>
        <taxon>Micromonosporales</taxon>
        <taxon>Micromonosporaceae</taxon>
        <taxon>Longispora</taxon>
    </lineage>
</organism>
<accession>A0A8J7GWY3</accession>
<proteinExistence type="predicted"/>
<dbReference type="RefSeq" id="WP_197007012.1">
    <property type="nucleotide sequence ID" value="NZ_BONS01000005.1"/>
</dbReference>
<name>A0A8J7GWY3_9ACTN</name>
<evidence type="ECO:0000313" key="2">
    <source>
        <dbReference type="EMBL" id="MBG6140474.1"/>
    </source>
</evidence>
<evidence type="ECO:0000256" key="1">
    <source>
        <dbReference type="SAM" id="MobiDB-lite"/>
    </source>
</evidence>
<protein>
    <submittedName>
        <fullName evidence="2">Uncharacterized protein</fullName>
    </submittedName>
</protein>
<comment type="caution">
    <text evidence="2">The sequence shown here is derived from an EMBL/GenBank/DDBJ whole genome shotgun (WGS) entry which is preliminary data.</text>
</comment>
<sequence>MNNETPAVHDWDSPTEVSPVPTELDPPGAALARDIGHRLATRMRTEPESITVETTTCVWGTNLRYTLTYPRYGRQHPHVITLYHFANSTVGPDPRSVLYVDGHQVQYDHGFHRPLAQVMAEVAWLQILETRRQRIRAAD</sequence>
<dbReference type="EMBL" id="JADOUF010000001">
    <property type="protein sequence ID" value="MBG6140474.1"/>
    <property type="molecule type" value="Genomic_DNA"/>
</dbReference>
<feature type="region of interest" description="Disordered" evidence="1">
    <location>
        <begin position="1"/>
        <end position="27"/>
    </location>
</feature>
<dbReference type="AlphaFoldDB" id="A0A8J7GWY3"/>
<keyword evidence="3" id="KW-1185">Reference proteome</keyword>